<dbReference type="EMBL" id="KQ257460">
    <property type="protein sequence ID" value="KNC98528.1"/>
    <property type="molecule type" value="Genomic_DNA"/>
</dbReference>
<feature type="compositionally biased region" description="Polar residues" evidence="1">
    <location>
        <begin position="140"/>
        <end position="158"/>
    </location>
</feature>
<feature type="region of interest" description="Disordered" evidence="1">
    <location>
        <begin position="387"/>
        <end position="443"/>
    </location>
</feature>
<gene>
    <name evidence="2" type="ORF">SPPG_06221</name>
</gene>
<evidence type="ECO:0000313" key="2">
    <source>
        <dbReference type="EMBL" id="KNC98528.1"/>
    </source>
</evidence>
<keyword evidence="3" id="KW-1185">Reference proteome</keyword>
<dbReference type="InParanoid" id="A0A0L0HCR2"/>
<reference evidence="2 3" key="1">
    <citation type="submission" date="2009-08" db="EMBL/GenBank/DDBJ databases">
        <title>The Genome Sequence of Spizellomyces punctatus strain DAOM BR117.</title>
        <authorList>
            <consortium name="The Broad Institute Genome Sequencing Platform"/>
            <person name="Russ C."/>
            <person name="Cuomo C."/>
            <person name="Shea T."/>
            <person name="Young S.K."/>
            <person name="Zeng Q."/>
            <person name="Koehrsen M."/>
            <person name="Haas B."/>
            <person name="Borodovsky M."/>
            <person name="Guigo R."/>
            <person name="Alvarado L."/>
            <person name="Berlin A."/>
            <person name="Bochicchio J."/>
            <person name="Borenstein D."/>
            <person name="Chapman S."/>
            <person name="Chen Z."/>
            <person name="Engels R."/>
            <person name="Freedman E."/>
            <person name="Gellesch M."/>
            <person name="Goldberg J."/>
            <person name="Griggs A."/>
            <person name="Gujja S."/>
            <person name="Heiman D."/>
            <person name="Hepburn T."/>
            <person name="Howarth C."/>
            <person name="Jen D."/>
            <person name="Larson L."/>
            <person name="Lewis B."/>
            <person name="Mehta T."/>
            <person name="Park D."/>
            <person name="Pearson M."/>
            <person name="Roberts A."/>
            <person name="Saif S."/>
            <person name="Shenoy N."/>
            <person name="Sisk P."/>
            <person name="Stolte C."/>
            <person name="Sykes S."/>
            <person name="Thomson T."/>
            <person name="Walk T."/>
            <person name="White J."/>
            <person name="Yandava C."/>
            <person name="Burger G."/>
            <person name="Gray M.W."/>
            <person name="Holland P.W.H."/>
            <person name="King N."/>
            <person name="Lang F.B.F."/>
            <person name="Roger A.J."/>
            <person name="Ruiz-Trillo I."/>
            <person name="Lander E."/>
            <person name="Nusbaum C."/>
        </authorList>
    </citation>
    <scope>NUCLEOTIDE SEQUENCE [LARGE SCALE GENOMIC DNA]</scope>
    <source>
        <strain evidence="2 3">DAOM BR117</strain>
    </source>
</reference>
<organism evidence="2 3">
    <name type="scientific">Spizellomyces punctatus (strain DAOM BR117)</name>
    <dbReference type="NCBI Taxonomy" id="645134"/>
    <lineage>
        <taxon>Eukaryota</taxon>
        <taxon>Fungi</taxon>
        <taxon>Fungi incertae sedis</taxon>
        <taxon>Chytridiomycota</taxon>
        <taxon>Chytridiomycota incertae sedis</taxon>
        <taxon>Chytridiomycetes</taxon>
        <taxon>Spizellomycetales</taxon>
        <taxon>Spizellomycetaceae</taxon>
        <taxon>Spizellomyces</taxon>
    </lineage>
</organism>
<feature type="compositionally biased region" description="Basic residues" evidence="1">
    <location>
        <begin position="246"/>
        <end position="257"/>
    </location>
</feature>
<name>A0A0L0HCR2_SPIPD</name>
<feature type="compositionally biased region" description="Low complexity" evidence="1">
    <location>
        <begin position="295"/>
        <end position="319"/>
    </location>
</feature>
<dbReference type="OMA" id="SHAPREY"/>
<dbReference type="Proteomes" id="UP000053201">
    <property type="component" value="Unassembled WGS sequence"/>
</dbReference>
<protein>
    <submittedName>
        <fullName evidence="2">Uncharacterized protein</fullName>
    </submittedName>
</protein>
<feature type="compositionally biased region" description="Basic and acidic residues" evidence="1">
    <location>
        <begin position="404"/>
        <end position="422"/>
    </location>
</feature>
<dbReference type="VEuPathDB" id="FungiDB:SPPG_06221"/>
<feature type="region of interest" description="Disordered" evidence="1">
    <location>
        <begin position="88"/>
        <end position="210"/>
    </location>
</feature>
<feature type="compositionally biased region" description="Basic and acidic residues" evidence="1">
    <location>
        <begin position="159"/>
        <end position="171"/>
    </location>
</feature>
<accession>A0A0L0HCR2</accession>
<evidence type="ECO:0000313" key="3">
    <source>
        <dbReference type="Proteomes" id="UP000053201"/>
    </source>
</evidence>
<dbReference type="AlphaFoldDB" id="A0A0L0HCR2"/>
<evidence type="ECO:0000256" key="1">
    <source>
        <dbReference type="SAM" id="MobiDB-lite"/>
    </source>
</evidence>
<feature type="compositionally biased region" description="Low complexity" evidence="1">
    <location>
        <begin position="127"/>
        <end position="139"/>
    </location>
</feature>
<dbReference type="OrthoDB" id="10374371at2759"/>
<feature type="compositionally biased region" description="Basic and acidic residues" evidence="1">
    <location>
        <begin position="37"/>
        <end position="54"/>
    </location>
</feature>
<dbReference type="RefSeq" id="XP_016606568.1">
    <property type="nucleotide sequence ID" value="XM_016754428.1"/>
</dbReference>
<sequence length="454" mass="51474">MAAVAAISTFAACQTVGHPDNPHPTYKTPLQQQQQQDLKKETPSMSKEKDRSLQLKERQAKVLCKALQGIQDQEDWYTADRRRKAEHALPAVGGEASWKAEGAQAGQCDAPKETVFAAVPETETIESKQQQQTQSTEAQRVSQNVGQRPNENHCQTSHRSGDNAKHQKADRQQTVAPTVAHRQQPVSPRSQQTLQCPRPQRHAPQSQQRLSPNTALFHPQPQRLQHPQRNHLYPFLPANHPQQTMHHSHQHQPHSHQHTQSNLNHHNAHQSMPTNRPQSTPPTPRKPLVTIGFNPTYTHPTTSSSAPSQTTRLPGYTDTEPPPDPYDSGLEMPRKQQPVHRRTPSSTQHSQPRKPASAPARPHRLVPRRTFPMASWTTTIDYYARRSDSPFQCDPRGTVNFADPPERRSRQDLRDDMGKNELDGPPDLESSFEESDESEEGRHKKWKWFGWAFG</sequence>
<dbReference type="GeneID" id="27689544"/>
<feature type="compositionally biased region" description="Acidic residues" evidence="1">
    <location>
        <begin position="424"/>
        <end position="439"/>
    </location>
</feature>
<feature type="region of interest" description="Disordered" evidence="1">
    <location>
        <begin position="232"/>
        <end position="371"/>
    </location>
</feature>
<feature type="compositionally biased region" description="Polar residues" evidence="1">
    <location>
        <begin position="184"/>
        <end position="195"/>
    </location>
</feature>
<feature type="compositionally biased region" description="Polar residues" evidence="1">
    <location>
        <begin position="261"/>
        <end position="278"/>
    </location>
</feature>
<proteinExistence type="predicted"/>
<feature type="region of interest" description="Disordered" evidence="1">
    <location>
        <begin position="14"/>
        <end position="54"/>
    </location>
</feature>